<evidence type="ECO:0000256" key="1">
    <source>
        <dbReference type="ARBA" id="ARBA00006484"/>
    </source>
</evidence>
<name>E9CVM2_COCPS</name>
<gene>
    <name evidence="3" type="ORF">CPSG_01505</name>
</gene>
<dbReference type="InterPro" id="IPR036291">
    <property type="entry name" value="NAD(P)-bd_dom_sf"/>
</dbReference>
<keyword evidence="4" id="KW-1185">Reference proteome</keyword>
<sequence length="312" mass="35142">MKSRSKRVKGACAGVNHRRLILAAHNPETAKEAKRSIEKSTRRIGVVEIWELDLCSYRSAKKLNRLDAVVENAAVATPRFQIAEADELTVTINVISTFLLAALLLPKMKQTAQKFHTRPHLNIVCTGAIFHTSFPEAQSRRMFEQLNDKRSARMQARYHISKLMVAMICREIYAMHHEGSPVIINYSNPGFCHSTLLRKMFLGDIIMACLARSAECGSRTVIHALTAGADSHGQYLNDGRVKSPPHLLLTREGADIQRQVYKELARKLEAIQPGITANLDGRTPDKWMKDHWHDTLRLCREHGRPGHSTSIP</sequence>
<evidence type="ECO:0000313" key="3">
    <source>
        <dbReference type="EMBL" id="EFW21348.1"/>
    </source>
</evidence>
<proteinExistence type="inferred from homology"/>
<dbReference type="OrthoDB" id="542013at2759"/>
<protein>
    <submittedName>
        <fullName evidence="3">Uncharacterized protein</fullName>
    </submittedName>
</protein>
<dbReference type="EMBL" id="GL636487">
    <property type="protein sequence ID" value="EFW21348.1"/>
    <property type="molecule type" value="Genomic_DNA"/>
</dbReference>
<dbReference type="PANTHER" id="PTHR43157:SF31">
    <property type="entry name" value="PHOSPHATIDYLINOSITOL-GLYCAN BIOSYNTHESIS CLASS F PROTEIN"/>
    <property type="match status" value="1"/>
</dbReference>
<reference evidence="4" key="2">
    <citation type="submission" date="2010-03" db="EMBL/GenBank/DDBJ databases">
        <title>The genome sequence of Coccidioides posadasii strain Silveira.</title>
        <authorList>
            <consortium name="The Broad Institute Genome Sequencing Center for Infectious Disease"/>
            <person name="Neafsey D."/>
            <person name="Orbach M."/>
            <person name="Henn M.R."/>
            <person name="Cole G.T."/>
            <person name="Galgiani J."/>
            <person name="Gardner M.J."/>
            <person name="Kirkland T.N."/>
            <person name="Taylor J.W."/>
            <person name="Young S.K."/>
            <person name="Zeng Q."/>
            <person name="Koehrsen M."/>
            <person name="Alvarado L."/>
            <person name="Berlin A."/>
            <person name="Borenstein D."/>
            <person name="Chapman S.B."/>
            <person name="Chen Z."/>
            <person name="Engels R."/>
            <person name="Freedman E."/>
            <person name="Gellesch M."/>
            <person name="Goldberg J."/>
            <person name="Griggs A."/>
            <person name="Gujja S."/>
            <person name="Heilman E."/>
            <person name="Heiman D."/>
            <person name="Howarth C."/>
            <person name="Jen D."/>
            <person name="Larson L."/>
            <person name="Mehta T."/>
            <person name="Neiman D."/>
            <person name="Park D."/>
            <person name="Pearson M."/>
            <person name="Richards J."/>
            <person name="Roberts A."/>
            <person name="Saif S."/>
            <person name="Shea T."/>
            <person name="Shenoy N."/>
            <person name="Sisk P."/>
            <person name="Stolte C."/>
            <person name="Sykes S."/>
            <person name="Walk T."/>
            <person name="White J."/>
            <person name="Yandava C."/>
            <person name="Haas B."/>
            <person name="Nusbaum C."/>
            <person name="Birren B."/>
        </authorList>
    </citation>
    <scope>NUCLEOTIDE SEQUENCE [LARGE SCALE GENOMIC DNA]</scope>
    <source>
        <strain evidence="4">RMSCC 757 / Silveira</strain>
    </source>
</reference>
<reference evidence="4" key="1">
    <citation type="journal article" date="2010" name="Genome Res.">
        <title>Population genomic sequencing of Coccidioides fungi reveals recent hybridization and transposon control.</title>
        <authorList>
            <person name="Neafsey D.E."/>
            <person name="Barker B.M."/>
            <person name="Sharpton T.J."/>
            <person name="Stajich J.E."/>
            <person name="Park D.J."/>
            <person name="Whiston E."/>
            <person name="Hung C.-Y."/>
            <person name="McMahan C."/>
            <person name="White J."/>
            <person name="Sykes S."/>
            <person name="Heiman D."/>
            <person name="Young S."/>
            <person name="Zeng Q."/>
            <person name="Abouelleil A."/>
            <person name="Aftuck L."/>
            <person name="Bessette D."/>
            <person name="Brown A."/>
            <person name="FitzGerald M."/>
            <person name="Lui A."/>
            <person name="Macdonald J.P."/>
            <person name="Priest M."/>
            <person name="Orbach M.J."/>
            <person name="Galgiani J.N."/>
            <person name="Kirkland T.N."/>
            <person name="Cole G.T."/>
            <person name="Birren B.W."/>
            <person name="Henn M.R."/>
            <person name="Taylor J.W."/>
            <person name="Rounsley S.D."/>
        </authorList>
    </citation>
    <scope>NUCLEOTIDE SEQUENCE [LARGE SCALE GENOMIC DNA]</scope>
    <source>
        <strain evidence="4">RMSCC 757 / Silveira</strain>
    </source>
</reference>
<dbReference type="Proteomes" id="UP000002497">
    <property type="component" value="Unassembled WGS sequence"/>
</dbReference>
<organism evidence="4">
    <name type="scientific">Coccidioides posadasii (strain RMSCC 757 / Silveira)</name>
    <name type="common">Valley fever fungus</name>
    <dbReference type="NCBI Taxonomy" id="443226"/>
    <lineage>
        <taxon>Eukaryota</taxon>
        <taxon>Fungi</taxon>
        <taxon>Dikarya</taxon>
        <taxon>Ascomycota</taxon>
        <taxon>Pezizomycotina</taxon>
        <taxon>Eurotiomycetes</taxon>
        <taxon>Eurotiomycetidae</taxon>
        <taxon>Onygenales</taxon>
        <taxon>Onygenaceae</taxon>
        <taxon>Coccidioides</taxon>
    </lineage>
</organism>
<dbReference type="OMA" id="ANMPERY"/>
<dbReference type="GO" id="GO:0016491">
    <property type="term" value="F:oxidoreductase activity"/>
    <property type="evidence" value="ECO:0007669"/>
    <property type="project" value="UniProtKB-KW"/>
</dbReference>
<dbReference type="HOGENOM" id="CLU_010194_44_4_1"/>
<dbReference type="STRING" id="443226.E9CVM2"/>
<dbReference type="PANTHER" id="PTHR43157">
    <property type="entry name" value="PHOSPHATIDYLINOSITOL-GLYCAN BIOSYNTHESIS CLASS F PROTEIN-RELATED"/>
    <property type="match status" value="1"/>
</dbReference>
<comment type="similarity">
    <text evidence="1">Belongs to the short-chain dehydrogenases/reductases (SDR) family.</text>
</comment>
<dbReference type="VEuPathDB" id="FungiDB:CPSG_01505"/>
<dbReference type="VEuPathDB" id="FungiDB:D8B26_001559"/>
<dbReference type="Gene3D" id="3.40.50.720">
    <property type="entry name" value="NAD(P)-binding Rossmann-like Domain"/>
    <property type="match status" value="1"/>
</dbReference>
<accession>E9CVM2</accession>
<dbReference type="SUPFAM" id="SSF51735">
    <property type="entry name" value="NAD(P)-binding Rossmann-fold domains"/>
    <property type="match status" value="1"/>
</dbReference>
<keyword evidence="2" id="KW-0560">Oxidoreductase</keyword>
<evidence type="ECO:0000313" key="4">
    <source>
        <dbReference type="Proteomes" id="UP000002497"/>
    </source>
</evidence>
<evidence type="ECO:0000256" key="2">
    <source>
        <dbReference type="ARBA" id="ARBA00023002"/>
    </source>
</evidence>
<dbReference type="AlphaFoldDB" id="E9CVM2"/>
<dbReference type="eggNOG" id="KOG1208">
    <property type="taxonomic scope" value="Eukaryota"/>
</dbReference>